<keyword evidence="3" id="KW-1185">Reference proteome</keyword>
<name>A0A9K3CR90_9EUKA</name>
<feature type="compositionally biased region" description="Basic and acidic residues" evidence="1">
    <location>
        <begin position="45"/>
        <end position="55"/>
    </location>
</feature>
<feature type="region of interest" description="Disordered" evidence="1">
    <location>
        <begin position="34"/>
        <end position="141"/>
    </location>
</feature>
<dbReference type="EMBL" id="BDIP01000283">
    <property type="protein sequence ID" value="GIQ80992.1"/>
    <property type="molecule type" value="Genomic_DNA"/>
</dbReference>
<feature type="non-terminal residue" evidence="2">
    <location>
        <position position="383"/>
    </location>
</feature>
<proteinExistence type="predicted"/>
<evidence type="ECO:0000256" key="1">
    <source>
        <dbReference type="SAM" id="MobiDB-lite"/>
    </source>
</evidence>
<evidence type="ECO:0000313" key="3">
    <source>
        <dbReference type="Proteomes" id="UP000265618"/>
    </source>
</evidence>
<protein>
    <submittedName>
        <fullName evidence="2">Uncharacterized protein</fullName>
    </submittedName>
</protein>
<comment type="caution">
    <text evidence="2">The sequence shown here is derived from an EMBL/GenBank/DDBJ whole genome shotgun (WGS) entry which is preliminary data.</text>
</comment>
<sequence length="383" mass="41107">DAATAAVQLRILSALPVSDALTSVLLQSTQVKQYTQHGLHQRHKAALEDREERERKGAKRGRGRGRDTLPGRVSHTLGGTVPTAGAEPRYGMADAGDLGSVGEILSRRRMQGREADRLSGRRGSMYTRNTEDSDADSGDASKLSLGDRIGRLAKTAKDPLTHVRVLARALSLLPRPVQRYVIKERARLLVEDGLAHAELAALCCQGLTDILTRGTDNEIPGLLPHVNCAARAISQLSKALTLLVSAVSLPVYAGINGLGISGGADPKVIPETGLVSDVSARRERERERDGEPVSTHTSLSLARLSLHGAAALPNPLPLPLPQCVSLRLSLAPFCRKGLAVRGVMRGVRARVLRDAVVSSDQAWEVLVHEFGQCISAQTLDRHQ</sequence>
<dbReference type="Proteomes" id="UP000265618">
    <property type="component" value="Unassembled WGS sequence"/>
</dbReference>
<organism evidence="2 3">
    <name type="scientific">Kipferlia bialata</name>
    <dbReference type="NCBI Taxonomy" id="797122"/>
    <lineage>
        <taxon>Eukaryota</taxon>
        <taxon>Metamonada</taxon>
        <taxon>Carpediemonas-like organisms</taxon>
        <taxon>Kipferlia</taxon>
    </lineage>
</organism>
<gene>
    <name evidence="2" type="ORF">KIPB_001883</name>
</gene>
<reference evidence="2 3" key="1">
    <citation type="journal article" date="2018" name="PLoS ONE">
        <title>The draft genome of Kipferlia bialata reveals reductive genome evolution in fornicate parasites.</title>
        <authorList>
            <person name="Tanifuji G."/>
            <person name="Takabayashi S."/>
            <person name="Kume K."/>
            <person name="Takagi M."/>
            <person name="Nakayama T."/>
            <person name="Kamikawa R."/>
            <person name="Inagaki Y."/>
            <person name="Hashimoto T."/>
        </authorList>
    </citation>
    <scope>NUCLEOTIDE SEQUENCE [LARGE SCALE GENOMIC DNA]</scope>
    <source>
        <strain evidence="2">NY0173</strain>
    </source>
</reference>
<accession>A0A9K3CR90</accession>
<dbReference type="AlphaFoldDB" id="A0A9K3CR90"/>
<evidence type="ECO:0000313" key="2">
    <source>
        <dbReference type="EMBL" id="GIQ80992.1"/>
    </source>
</evidence>